<evidence type="ECO:0000313" key="3">
    <source>
        <dbReference type="Proteomes" id="UP001159363"/>
    </source>
</evidence>
<protein>
    <submittedName>
        <fullName evidence="2">Uncharacterized protein</fullName>
    </submittedName>
</protein>
<organism evidence="2 3">
    <name type="scientific">Dryococelus australis</name>
    <dbReference type="NCBI Taxonomy" id="614101"/>
    <lineage>
        <taxon>Eukaryota</taxon>
        <taxon>Metazoa</taxon>
        <taxon>Ecdysozoa</taxon>
        <taxon>Arthropoda</taxon>
        <taxon>Hexapoda</taxon>
        <taxon>Insecta</taxon>
        <taxon>Pterygota</taxon>
        <taxon>Neoptera</taxon>
        <taxon>Polyneoptera</taxon>
        <taxon>Phasmatodea</taxon>
        <taxon>Verophasmatodea</taxon>
        <taxon>Anareolatae</taxon>
        <taxon>Phasmatidae</taxon>
        <taxon>Eurycanthinae</taxon>
        <taxon>Dryococelus</taxon>
    </lineage>
</organism>
<reference evidence="2 3" key="1">
    <citation type="submission" date="2023-02" db="EMBL/GenBank/DDBJ databases">
        <title>LHISI_Scaffold_Assembly.</title>
        <authorList>
            <person name="Stuart O.P."/>
            <person name="Cleave R."/>
            <person name="Magrath M.J.L."/>
            <person name="Mikheyev A.S."/>
        </authorList>
    </citation>
    <scope>NUCLEOTIDE SEQUENCE [LARGE SCALE GENOMIC DNA]</scope>
    <source>
        <strain evidence="2">Daus_M_001</strain>
        <tissue evidence="2">Leg muscle</tissue>
    </source>
</reference>
<accession>A0ABQ9GY67</accession>
<evidence type="ECO:0000256" key="1">
    <source>
        <dbReference type="SAM" id="MobiDB-lite"/>
    </source>
</evidence>
<gene>
    <name evidence="2" type="ORF">PR048_021423</name>
</gene>
<name>A0ABQ9GY67_9NEOP</name>
<keyword evidence="3" id="KW-1185">Reference proteome</keyword>
<feature type="region of interest" description="Disordered" evidence="1">
    <location>
        <begin position="50"/>
        <end position="85"/>
    </location>
</feature>
<sequence length="156" mass="16759">MQITPFRKKAWGTPRSFHVSWPQPCGPSKIPQGAVSSLGSAEAVSLHIIEQQRRNARAGEAGDPEKTRRPVASSNTVPTYKNPGVARPGIEPSCVVSSATNGERTFRAKISVRKCLTTIARKPLPRAGNPCEDGSNKGYTSAHIKCAIATKRKALN</sequence>
<comment type="caution">
    <text evidence="2">The sequence shown here is derived from an EMBL/GenBank/DDBJ whole genome shotgun (WGS) entry which is preliminary data.</text>
</comment>
<proteinExistence type="predicted"/>
<dbReference type="EMBL" id="JARBHB010000008">
    <property type="protein sequence ID" value="KAJ8876971.1"/>
    <property type="molecule type" value="Genomic_DNA"/>
</dbReference>
<evidence type="ECO:0000313" key="2">
    <source>
        <dbReference type="EMBL" id="KAJ8876971.1"/>
    </source>
</evidence>
<dbReference type="Proteomes" id="UP001159363">
    <property type="component" value="Chromosome 7"/>
</dbReference>